<evidence type="ECO:0000313" key="3">
    <source>
        <dbReference type="Proteomes" id="UP001385951"/>
    </source>
</evidence>
<evidence type="ECO:0000313" key="2">
    <source>
        <dbReference type="EMBL" id="KAK7690020.1"/>
    </source>
</evidence>
<dbReference type="SMART" id="SM00225">
    <property type="entry name" value="BTB"/>
    <property type="match status" value="1"/>
</dbReference>
<keyword evidence="3" id="KW-1185">Reference proteome</keyword>
<dbReference type="SUPFAM" id="SSF54695">
    <property type="entry name" value="POZ domain"/>
    <property type="match status" value="1"/>
</dbReference>
<proteinExistence type="predicted"/>
<comment type="caution">
    <text evidence="2">The sequence shown here is derived from an EMBL/GenBank/DDBJ whole genome shotgun (WGS) entry which is preliminary data.</text>
</comment>
<dbReference type="InterPro" id="IPR000210">
    <property type="entry name" value="BTB/POZ_dom"/>
</dbReference>
<dbReference type="Proteomes" id="UP001385951">
    <property type="component" value="Unassembled WGS sequence"/>
</dbReference>
<name>A0AAW0GFR8_9APHY</name>
<reference evidence="2 3" key="1">
    <citation type="submission" date="2022-09" db="EMBL/GenBank/DDBJ databases">
        <authorList>
            <person name="Palmer J.M."/>
        </authorList>
    </citation>
    <scope>NUCLEOTIDE SEQUENCE [LARGE SCALE GENOMIC DNA]</scope>
    <source>
        <strain evidence="2 3">DSM 7382</strain>
    </source>
</reference>
<dbReference type="AlphaFoldDB" id="A0AAW0GFR8"/>
<gene>
    <name evidence="2" type="ORF">QCA50_006664</name>
</gene>
<dbReference type="Gene3D" id="3.30.710.10">
    <property type="entry name" value="Potassium Channel Kv1.1, Chain A"/>
    <property type="match status" value="1"/>
</dbReference>
<evidence type="ECO:0000259" key="1">
    <source>
        <dbReference type="PROSITE" id="PS50097"/>
    </source>
</evidence>
<accession>A0AAW0GFR8</accession>
<dbReference type="CDD" id="cd18186">
    <property type="entry name" value="BTB_POZ_ZBTB_KLHL-like"/>
    <property type="match status" value="1"/>
</dbReference>
<dbReference type="EMBL" id="JASBNA010000007">
    <property type="protein sequence ID" value="KAK7690020.1"/>
    <property type="molecule type" value="Genomic_DNA"/>
</dbReference>
<sequence length="342" mass="38961">MTSATTNTVPENQRGDPWFDDGNIVLLSEDSSVAFRVHRDFLSRHSEVFKSMFELPQPPPDDIESLEGCQVVRMFDQPVELSNLIKALYDGTGPSSNERTLEQFLYTAGILRLSTKYFIPRLRNEAIRQLVHTWSNTLRGHDEMIELALKSPLVDDKSYPYVHPLHVLNLARENHVQIIIPSVLYFLSLYPLADLLKADHPKLKLDHPSAPSCQISPEDLQGYTLMFQHRIQLILDFVRRTCGERAAAPGCLKDGLCTKVFIRTSSRLSRTWKARTGPLHFMVQVQDEILENPDVCGPCRRGFRQDVTALRENTWKSLPVIVGLPSWAELEAIDLTRTSKNQ</sequence>
<protein>
    <recommendedName>
        <fullName evidence="1">BTB domain-containing protein</fullName>
    </recommendedName>
</protein>
<dbReference type="PROSITE" id="PS50097">
    <property type="entry name" value="BTB"/>
    <property type="match status" value="1"/>
</dbReference>
<dbReference type="Pfam" id="PF00651">
    <property type="entry name" value="BTB"/>
    <property type="match status" value="1"/>
</dbReference>
<organism evidence="2 3">
    <name type="scientific">Cerrena zonata</name>
    <dbReference type="NCBI Taxonomy" id="2478898"/>
    <lineage>
        <taxon>Eukaryota</taxon>
        <taxon>Fungi</taxon>
        <taxon>Dikarya</taxon>
        <taxon>Basidiomycota</taxon>
        <taxon>Agaricomycotina</taxon>
        <taxon>Agaricomycetes</taxon>
        <taxon>Polyporales</taxon>
        <taxon>Cerrenaceae</taxon>
        <taxon>Cerrena</taxon>
    </lineage>
</organism>
<feature type="domain" description="BTB" evidence="1">
    <location>
        <begin position="22"/>
        <end position="91"/>
    </location>
</feature>
<dbReference type="InterPro" id="IPR011333">
    <property type="entry name" value="SKP1/BTB/POZ_sf"/>
</dbReference>